<reference evidence="1 2" key="1">
    <citation type="submission" date="2016-04" db="EMBL/GenBank/DDBJ databases">
        <title>High quality genome of the nematocidal Bacillus thuringiensis MYBT18246.</title>
        <authorList>
            <person name="Hollensteiner J."/>
            <person name="Poehlein A."/>
            <person name="Sproeer C."/>
            <person name="Bunk B."/>
            <person name="Rosenstiel P."/>
            <person name="Schulenburg H."/>
            <person name="Liesegang H."/>
        </authorList>
    </citation>
    <scope>NUCLEOTIDE SEQUENCE [LARGE SCALE GENOMIC DNA]</scope>
    <source>
        <strain evidence="1 2">MYBT18246</strain>
        <plasmid evidence="1 2">p150790</plasmid>
    </source>
</reference>
<dbReference type="Proteomes" id="UP000092743">
    <property type="component" value="Plasmid p150790"/>
</dbReference>
<organism evidence="1 2">
    <name type="scientific">Bacillus thuringiensis</name>
    <dbReference type="NCBI Taxonomy" id="1428"/>
    <lineage>
        <taxon>Bacteria</taxon>
        <taxon>Bacillati</taxon>
        <taxon>Bacillota</taxon>
        <taxon>Bacilli</taxon>
        <taxon>Bacillales</taxon>
        <taxon>Bacillaceae</taxon>
        <taxon>Bacillus</taxon>
        <taxon>Bacillus cereus group</taxon>
    </lineage>
</organism>
<proteinExistence type="predicted"/>
<evidence type="ECO:0000313" key="2">
    <source>
        <dbReference type="Proteomes" id="UP000092743"/>
    </source>
</evidence>
<dbReference type="AlphaFoldDB" id="A0A9W3SID8"/>
<keyword evidence="1" id="KW-0614">Plasmid</keyword>
<geneLocation type="plasmid" evidence="1 2">
    <name>p150790</name>
</geneLocation>
<dbReference type="RefSeq" id="WP_232482574.1">
    <property type="nucleotide sequence ID" value="NZ_CP015351.1"/>
</dbReference>
<sequence length="48" mass="5746">MLKKQEILAVYQKGLQAICDFVHQLESQIQNLKERIEVLENRSKKLYK</sequence>
<evidence type="ECO:0000313" key="1">
    <source>
        <dbReference type="EMBL" id="ANS51607.1"/>
    </source>
</evidence>
<accession>A0A9W3SID8</accession>
<gene>
    <name evidence="1" type="ORF">BT246_63160</name>
</gene>
<protein>
    <submittedName>
        <fullName evidence="1">Uncharacterized protein</fullName>
    </submittedName>
</protein>
<dbReference type="EMBL" id="CP015351">
    <property type="protein sequence ID" value="ANS51607.1"/>
    <property type="molecule type" value="Genomic_DNA"/>
</dbReference>
<name>A0A9W3SID8_BACTU</name>